<proteinExistence type="inferred from homology"/>
<dbReference type="GO" id="GO:0046872">
    <property type="term" value="F:metal ion binding"/>
    <property type="evidence" value="ECO:0007669"/>
    <property type="project" value="UniProtKB-KW"/>
</dbReference>
<dbReference type="EMBL" id="JAULSW010000010">
    <property type="protein sequence ID" value="KAK3368589.1"/>
    <property type="molecule type" value="Genomic_DNA"/>
</dbReference>
<protein>
    <submittedName>
        <fullName evidence="9">Chloroperoxidase</fullName>
    </submittedName>
</protein>
<evidence type="ECO:0000256" key="7">
    <source>
        <dbReference type="ARBA" id="ARBA00025795"/>
    </source>
</evidence>
<evidence type="ECO:0000256" key="6">
    <source>
        <dbReference type="ARBA" id="ARBA00023004"/>
    </source>
</evidence>
<evidence type="ECO:0000256" key="5">
    <source>
        <dbReference type="ARBA" id="ARBA00023002"/>
    </source>
</evidence>
<dbReference type="Pfam" id="PF01328">
    <property type="entry name" value="Peroxidase_2"/>
    <property type="match status" value="1"/>
</dbReference>
<dbReference type="PANTHER" id="PTHR33577:SF18">
    <property type="entry name" value="HEME HALOPEROXIDASE FAMILY PROFILE DOMAIN-CONTAINING PROTEIN"/>
    <property type="match status" value="1"/>
</dbReference>
<evidence type="ECO:0000256" key="1">
    <source>
        <dbReference type="ARBA" id="ARBA00001970"/>
    </source>
</evidence>
<gene>
    <name evidence="9" type="ORF">B0H63DRAFT_78189</name>
</gene>
<keyword evidence="3" id="KW-0349">Heme</keyword>
<evidence type="ECO:0000256" key="3">
    <source>
        <dbReference type="ARBA" id="ARBA00022617"/>
    </source>
</evidence>
<comment type="similarity">
    <text evidence="7">Belongs to the chloroperoxidase family.</text>
</comment>
<evidence type="ECO:0000313" key="10">
    <source>
        <dbReference type="Proteomes" id="UP001285441"/>
    </source>
</evidence>
<keyword evidence="4" id="KW-0479">Metal-binding</keyword>
<keyword evidence="6" id="KW-0408">Iron</keyword>
<sequence>MHISIFQAIRSYLPFGSKERDTEFAKIGEEDHAYVRGNISGRGPCPGLNSLANQGYLPRDGKSITLPRVEAALMTALHMDAVLAHTLAVQLKPLLHADTKTFDLVDMRQHNVIEHDVSFTRLGFRHGDNYSFQPHLFEAMLADAGDGPTTVKTLAKTYRRREKEEKESGAPRLPINLYFVSLVQAVSFLHTAEVGGRMGKEVLSEFYAEERFPEVVLKNDKTRKLAGLVGMTVQLAWYLWFGGGK</sequence>
<evidence type="ECO:0000256" key="2">
    <source>
        <dbReference type="ARBA" id="ARBA00022559"/>
    </source>
</evidence>
<keyword evidence="5" id="KW-0560">Oxidoreductase</keyword>
<dbReference type="Gene3D" id="1.10.489.10">
    <property type="entry name" value="Chloroperoxidase-like"/>
    <property type="match status" value="1"/>
</dbReference>
<dbReference type="PANTHER" id="PTHR33577">
    <property type="entry name" value="STERIGMATOCYSTIN BIOSYNTHESIS PEROXIDASE STCC-RELATED"/>
    <property type="match status" value="1"/>
</dbReference>
<dbReference type="PROSITE" id="PS51405">
    <property type="entry name" value="HEME_HALOPEROXIDASE"/>
    <property type="match status" value="1"/>
</dbReference>
<accession>A0AAE0K1W3</accession>
<keyword evidence="10" id="KW-1185">Reference proteome</keyword>
<evidence type="ECO:0000256" key="4">
    <source>
        <dbReference type="ARBA" id="ARBA00022723"/>
    </source>
</evidence>
<comment type="cofactor">
    <cofactor evidence="1">
        <name>heme b</name>
        <dbReference type="ChEBI" id="CHEBI:60344"/>
    </cofactor>
</comment>
<name>A0AAE0K1W3_9PEZI</name>
<reference evidence="9" key="2">
    <citation type="submission" date="2023-06" db="EMBL/GenBank/DDBJ databases">
        <authorList>
            <consortium name="Lawrence Berkeley National Laboratory"/>
            <person name="Haridas S."/>
            <person name="Hensen N."/>
            <person name="Bonometti L."/>
            <person name="Westerberg I."/>
            <person name="Brannstrom I.O."/>
            <person name="Guillou S."/>
            <person name="Cros-Aarteil S."/>
            <person name="Calhoun S."/>
            <person name="Kuo A."/>
            <person name="Mondo S."/>
            <person name="Pangilinan J."/>
            <person name="Riley R."/>
            <person name="LaButti K."/>
            <person name="Andreopoulos B."/>
            <person name="Lipzen A."/>
            <person name="Chen C."/>
            <person name="Yanf M."/>
            <person name="Daum C."/>
            <person name="Ng V."/>
            <person name="Clum A."/>
            <person name="Steindorff A."/>
            <person name="Ohm R."/>
            <person name="Martin F."/>
            <person name="Silar P."/>
            <person name="Natvig D."/>
            <person name="Lalanne C."/>
            <person name="Gautier V."/>
            <person name="Ament-velasquez S.L."/>
            <person name="Kruys A."/>
            <person name="Hutchinson M.I."/>
            <person name="Powell A.J."/>
            <person name="Barry K."/>
            <person name="Miller A.N."/>
            <person name="Grigoriev I.V."/>
            <person name="Debuchy R."/>
            <person name="Gladieux P."/>
            <person name="Thoren M.H."/>
            <person name="Johannesson H."/>
        </authorList>
    </citation>
    <scope>NUCLEOTIDE SEQUENCE</scope>
    <source>
        <strain evidence="9">CBS 232.78</strain>
    </source>
</reference>
<dbReference type="InterPro" id="IPR036851">
    <property type="entry name" value="Chloroperoxidase-like_sf"/>
</dbReference>
<evidence type="ECO:0000313" key="9">
    <source>
        <dbReference type="EMBL" id="KAK3368589.1"/>
    </source>
</evidence>
<dbReference type="InterPro" id="IPR000028">
    <property type="entry name" value="Chloroperoxidase"/>
</dbReference>
<organism evidence="9 10">
    <name type="scientific">Podospora didyma</name>
    <dbReference type="NCBI Taxonomy" id="330526"/>
    <lineage>
        <taxon>Eukaryota</taxon>
        <taxon>Fungi</taxon>
        <taxon>Dikarya</taxon>
        <taxon>Ascomycota</taxon>
        <taxon>Pezizomycotina</taxon>
        <taxon>Sordariomycetes</taxon>
        <taxon>Sordariomycetidae</taxon>
        <taxon>Sordariales</taxon>
        <taxon>Podosporaceae</taxon>
        <taxon>Podospora</taxon>
    </lineage>
</organism>
<feature type="domain" description="Heme haloperoxidase family profile" evidence="8">
    <location>
        <begin position="30"/>
        <end position="233"/>
    </location>
</feature>
<keyword evidence="2" id="KW-0575">Peroxidase</keyword>
<dbReference type="GO" id="GO:0004601">
    <property type="term" value="F:peroxidase activity"/>
    <property type="evidence" value="ECO:0007669"/>
    <property type="project" value="UniProtKB-KW"/>
</dbReference>
<dbReference type="SUPFAM" id="SSF47571">
    <property type="entry name" value="Cloroperoxidase"/>
    <property type="match status" value="1"/>
</dbReference>
<comment type="caution">
    <text evidence="9">The sequence shown here is derived from an EMBL/GenBank/DDBJ whole genome shotgun (WGS) entry which is preliminary data.</text>
</comment>
<evidence type="ECO:0000259" key="8">
    <source>
        <dbReference type="PROSITE" id="PS51405"/>
    </source>
</evidence>
<dbReference type="AlphaFoldDB" id="A0AAE0K1W3"/>
<reference evidence="9" key="1">
    <citation type="journal article" date="2023" name="Mol. Phylogenet. Evol.">
        <title>Genome-scale phylogeny and comparative genomics of the fungal order Sordariales.</title>
        <authorList>
            <person name="Hensen N."/>
            <person name="Bonometti L."/>
            <person name="Westerberg I."/>
            <person name="Brannstrom I.O."/>
            <person name="Guillou S."/>
            <person name="Cros-Aarteil S."/>
            <person name="Calhoun S."/>
            <person name="Haridas S."/>
            <person name="Kuo A."/>
            <person name="Mondo S."/>
            <person name="Pangilinan J."/>
            <person name="Riley R."/>
            <person name="LaButti K."/>
            <person name="Andreopoulos B."/>
            <person name="Lipzen A."/>
            <person name="Chen C."/>
            <person name="Yan M."/>
            <person name="Daum C."/>
            <person name="Ng V."/>
            <person name="Clum A."/>
            <person name="Steindorff A."/>
            <person name="Ohm R.A."/>
            <person name="Martin F."/>
            <person name="Silar P."/>
            <person name="Natvig D.O."/>
            <person name="Lalanne C."/>
            <person name="Gautier V."/>
            <person name="Ament-Velasquez S.L."/>
            <person name="Kruys A."/>
            <person name="Hutchinson M.I."/>
            <person name="Powell A.J."/>
            <person name="Barry K."/>
            <person name="Miller A.N."/>
            <person name="Grigoriev I.V."/>
            <person name="Debuchy R."/>
            <person name="Gladieux P."/>
            <person name="Hiltunen Thoren M."/>
            <person name="Johannesson H."/>
        </authorList>
    </citation>
    <scope>NUCLEOTIDE SEQUENCE</scope>
    <source>
        <strain evidence="9">CBS 232.78</strain>
    </source>
</reference>
<dbReference type="Proteomes" id="UP001285441">
    <property type="component" value="Unassembled WGS sequence"/>
</dbReference>